<dbReference type="SUPFAM" id="SSF47598">
    <property type="entry name" value="Ribbon-helix-helix"/>
    <property type="match status" value="1"/>
</dbReference>
<reference evidence="1 2" key="1">
    <citation type="submission" date="2017-03" db="EMBL/GenBank/DDBJ databases">
        <title>Phylogenomics and comparative genomics of Lactobacillus salivarius, a mammalian gut commensal.</title>
        <authorList>
            <person name="Harris H.M."/>
        </authorList>
    </citation>
    <scope>NUCLEOTIDE SEQUENCE [LARGE SCALE GENOMIC DNA]</scope>
    <source>
        <strain evidence="1 2">LMG 14477</strain>
    </source>
</reference>
<evidence type="ECO:0000313" key="1">
    <source>
        <dbReference type="EMBL" id="OQQ82028.1"/>
    </source>
</evidence>
<comment type="caution">
    <text evidence="1">The sequence shown here is derived from an EMBL/GenBank/DDBJ whole genome shotgun (WGS) entry which is preliminary data.</text>
</comment>
<dbReference type="EMBL" id="NBEB01000097">
    <property type="protein sequence ID" value="OQQ82028.1"/>
    <property type="molecule type" value="Genomic_DNA"/>
</dbReference>
<dbReference type="RefSeq" id="WP_081531038.1">
    <property type="nucleotide sequence ID" value="NZ_NBEB01000097.1"/>
</dbReference>
<protein>
    <submittedName>
        <fullName evidence="1">Uncharacterized protein</fullName>
    </submittedName>
</protein>
<evidence type="ECO:0000313" key="2">
    <source>
        <dbReference type="Proteomes" id="UP000192638"/>
    </source>
</evidence>
<gene>
    <name evidence="1" type="ORF">B6U60_09245</name>
</gene>
<name>A0A1V9QMG9_9LACO</name>
<accession>A0A1V9QMG9</accession>
<dbReference type="Proteomes" id="UP000192638">
    <property type="component" value="Unassembled WGS sequence"/>
</dbReference>
<organism evidence="1 2">
    <name type="scientific">Ligilactobacillus salivarius</name>
    <dbReference type="NCBI Taxonomy" id="1624"/>
    <lineage>
        <taxon>Bacteria</taxon>
        <taxon>Bacillati</taxon>
        <taxon>Bacillota</taxon>
        <taxon>Bacilli</taxon>
        <taxon>Lactobacillales</taxon>
        <taxon>Lactobacillaceae</taxon>
        <taxon>Ligilactobacillus</taxon>
    </lineage>
</organism>
<dbReference type="InterPro" id="IPR010985">
    <property type="entry name" value="Ribbon_hlx_hlx"/>
</dbReference>
<dbReference type="AlphaFoldDB" id="A0A1V9QMG9"/>
<proteinExistence type="predicted"/>
<dbReference type="GO" id="GO:0006355">
    <property type="term" value="P:regulation of DNA-templated transcription"/>
    <property type="evidence" value="ECO:0007669"/>
    <property type="project" value="InterPro"/>
</dbReference>
<sequence>MRVISIENSRKLTIRLPDELKDNLKNTANDLGFTLTSFLRIAIFKYLDVPELPDIDKFDLPKEKDARINFTVNNWTYTILQRQSDKYNLSITDLVVYASLHALDYYVPLVKLTKNTNN</sequence>